<protein>
    <submittedName>
        <fullName evidence="8">Putative metal ABC transporter</fullName>
    </submittedName>
</protein>
<reference evidence="8 9" key="1">
    <citation type="journal article" date="2012" name="J. Bacteriol.">
        <title>Complete genome sequence of Nocardia brasiliensis HUJEG-1.</title>
        <authorList>
            <person name="Vera-Cabrera L."/>
            <person name="Ortiz-Lopez R."/>
            <person name="Elizondo-Gonzalez R."/>
            <person name="Perez-Maya A.A."/>
            <person name="Ocampo-Candiani J."/>
        </authorList>
    </citation>
    <scope>NUCLEOTIDE SEQUENCE [LARGE SCALE GENOMIC DNA]</scope>
    <source>
        <strain evidence="9">ATCC 700358</strain>
    </source>
</reference>
<keyword evidence="3 6" id="KW-0812">Transmembrane</keyword>
<feature type="transmembrane region" description="Helical" evidence="7">
    <location>
        <begin position="218"/>
        <end position="239"/>
    </location>
</feature>
<feature type="transmembrane region" description="Helical" evidence="7">
    <location>
        <begin position="246"/>
        <end position="268"/>
    </location>
</feature>
<evidence type="ECO:0000256" key="4">
    <source>
        <dbReference type="ARBA" id="ARBA00022989"/>
    </source>
</evidence>
<dbReference type="NCBIfam" id="NF040871">
    <property type="entry name" value="AztB"/>
    <property type="match status" value="1"/>
</dbReference>
<accession>K0ENA9</accession>
<dbReference type="GO" id="GO:0010043">
    <property type="term" value="P:response to zinc ion"/>
    <property type="evidence" value="ECO:0007669"/>
    <property type="project" value="TreeGrafter"/>
</dbReference>
<dbReference type="CDD" id="cd06550">
    <property type="entry name" value="TM_ABC_iron-siderophores_like"/>
    <property type="match status" value="1"/>
</dbReference>
<evidence type="ECO:0000256" key="7">
    <source>
        <dbReference type="SAM" id="Phobius"/>
    </source>
</evidence>
<dbReference type="EMBL" id="CP003876">
    <property type="protein sequence ID" value="AFU01108.1"/>
    <property type="molecule type" value="Genomic_DNA"/>
</dbReference>
<dbReference type="InterPro" id="IPR001626">
    <property type="entry name" value="ABC_TroCD"/>
</dbReference>
<keyword evidence="4 7" id="KW-1133">Transmembrane helix</keyword>
<dbReference type="STRING" id="1133849.O3I_015735"/>
<proteinExistence type="inferred from homology"/>
<evidence type="ECO:0000256" key="1">
    <source>
        <dbReference type="ARBA" id="ARBA00004141"/>
    </source>
</evidence>
<organism evidence="8 9">
    <name type="scientific">Nocardia brasiliensis (strain ATCC 700358 / HUJEG-1)</name>
    <dbReference type="NCBI Taxonomy" id="1133849"/>
    <lineage>
        <taxon>Bacteria</taxon>
        <taxon>Bacillati</taxon>
        <taxon>Actinomycetota</taxon>
        <taxon>Actinomycetes</taxon>
        <taxon>Mycobacteriales</taxon>
        <taxon>Nocardiaceae</taxon>
        <taxon>Nocardia</taxon>
    </lineage>
</organism>
<feature type="transmembrane region" description="Helical" evidence="7">
    <location>
        <begin position="135"/>
        <end position="157"/>
    </location>
</feature>
<dbReference type="InterPro" id="IPR011047">
    <property type="entry name" value="Quinoprotein_ADH-like_sf"/>
</dbReference>
<comment type="subcellular location">
    <subcellularLocation>
        <location evidence="6">Cell membrane</location>
        <topology evidence="6">Multi-pass membrane protein</topology>
    </subcellularLocation>
    <subcellularLocation>
        <location evidence="1">Membrane</location>
        <topology evidence="1">Multi-pass membrane protein</topology>
    </subcellularLocation>
</comment>
<gene>
    <name evidence="8" type="ORF">O3I_015735</name>
</gene>
<dbReference type="PANTHER" id="PTHR30477:SF13">
    <property type="entry name" value="IRON TRANSPORT SYSTEM MEMBRANE PROTEIN HI_0360-RELATED"/>
    <property type="match status" value="1"/>
</dbReference>
<dbReference type="InterPro" id="IPR037294">
    <property type="entry name" value="ABC_BtuC-like"/>
</dbReference>
<dbReference type="PANTHER" id="PTHR30477">
    <property type="entry name" value="ABC-TRANSPORTER METAL-BINDING PROTEIN"/>
    <property type="match status" value="1"/>
</dbReference>
<feature type="transmembrane region" description="Helical" evidence="7">
    <location>
        <begin position="56"/>
        <end position="82"/>
    </location>
</feature>
<evidence type="ECO:0000256" key="6">
    <source>
        <dbReference type="RuleBase" id="RU003943"/>
    </source>
</evidence>
<feature type="transmembrane region" description="Helical" evidence="7">
    <location>
        <begin position="94"/>
        <end position="115"/>
    </location>
</feature>
<evidence type="ECO:0000313" key="8">
    <source>
        <dbReference type="EMBL" id="AFU01108.1"/>
    </source>
</evidence>
<dbReference type="AlphaFoldDB" id="K0ENA9"/>
<dbReference type="SUPFAM" id="SSF50998">
    <property type="entry name" value="Quinoprotein alcohol dehydrogenase-like"/>
    <property type="match status" value="1"/>
</dbReference>
<evidence type="ECO:0000256" key="3">
    <source>
        <dbReference type="ARBA" id="ARBA00022692"/>
    </source>
</evidence>
<feature type="transmembrane region" description="Helical" evidence="7">
    <location>
        <begin position="12"/>
        <end position="36"/>
    </location>
</feature>
<dbReference type="Gene3D" id="1.10.3470.10">
    <property type="entry name" value="ABC transporter involved in vitamin B12 uptake, BtuC"/>
    <property type="match status" value="1"/>
</dbReference>
<dbReference type="HOGENOM" id="CLU_415512_0_0_11"/>
<dbReference type="RefSeq" id="WP_014983963.1">
    <property type="nucleotide sequence ID" value="NC_018681.1"/>
</dbReference>
<feature type="transmembrane region" description="Helical" evidence="7">
    <location>
        <begin position="178"/>
        <end position="206"/>
    </location>
</feature>
<evidence type="ECO:0000256" key="2">
    <source>
        <dbReference type="ARBA" id="ARBA00008034"/>
    </source>
</evidence>
<keyword evidence="9" id="KW-1185">Reference proteome</keyword>
<dbReference type="Pfam" id="PF00950">
    <property type="entry name" value="ABC-3"/>
    <property type="match status" value="1"/>
</dbReference>
<dbReference type="SUPFAM" id="SSF81345">
    <property type="entry name" value="ABC transporter involved in vitamin B12 uptake, BtuC"/>
    <property type="match status" value="1"/>
</dbReference>
<dbReference type="eggNOG" id="COG1108">
    <property type="taxonomic scope" value="Bacteria"/>
</dbReference>
<keyword evidence="5 7" id="KW-0472">Membrane</keyword>
<keyword evidence="6" id="KW-0813">Transport</keyword>
<evidence type="ECO:0000256" key="5">
    <source>
        <dbReference type="ARBA" id="ARBA00023136"/>
    </source>
</evidence>
<dbReference type="KEGG" id="nbr:O3I_015735"/>
<sequence length="661" mass="68322">MDWLFAPFEVAFVQRALWSGLLVSAICALAGTWVVVRGMAFLGDAMAHGMLPGVAVASLVGGNLLIGAAISCLAMALGVSALGRNRRLSADTGIGLLFVGMLAAGVVIVSRSRSFAADLTGFLFGDVFAVRTTDLVYLAVALVLAGLLAVLGHRAFVASTFDARTAHTLGLRPRLAHVTLVGLVTLAIVASFHIVGTLLVFGLLIAPPAAATYWADRIPTVMALAAVLGGLATVTGLLISWHAGTAGGATIAAVAVGLFFLSALAASMRDRLRGRGVRTAAATVSALAVLPLAGCGTATEPPAAVETPHGYVAGAEETAEPQSRLVLADRGTGAIQVLDLTTEKVVDAGKAEGVRAIAGDGRYGYVSATDSTRVVDSGSWLVDHGDHVHYYRAPIRDVGTIDGRVRAAHSDPAVAALQLDGGGTLVLDRAALDRGSIVERVRIADGTALPYAEHLLVVTGSGVQVRTRDNAAVGAIAEPCPDPRGQSVTRRGVVFGCADGALVVTRQDGEFVGEKIRYPQDAAERATAFTHRPGSATLTAPAGQQGLWLLDVRKRRWTLAPIGPVVAVNTAGEGAAILALTPDGVLHGIDAETGRETNRVALLEPLAPDAPAPVILVDTNRAYVNDAARRQVFEIAYNDNLRLARTFGVGLAPTHMVATGE</sequence>
<dbReference type="Proteomes" id="UP000006304">
    <property type="component" value="Chromosome"/>
</dbReference>
<evidence type="ECO:0000313" key="9">
    <source>
        <dbReference type="Proteomes" id="UP000006304"/>
    </source>
</evidence>
<comment type="similarity">
    <text evidence="2 6">Belongs to the ABC-3 integral membrane protein family.</text>
</comment>
<dbReference type="GO" id="GO:0043190">
    <property type="term" value="C:ATP-binding cassette (ABC) transporter complex"/>
    <property type="evidence" value="ECO:0007669"/>
    <property type="project" value="InterPro"/>
</dbReference>
<dbReference type="GO" id="GO:0055085">
    <property type="term" value="P:transmembrane transport"/>
    <property type="evidence" value="ECO:0007669"/>
    <property type="project" value="InterPro"/>
</dbReference>
<name>K0ENA9_NOCB7</name>